<evidence type="ECO:0008006" key="11">
    <source>
        <dbReference type="Google" id="ProtNLM"/>
    </source>
</evidence>
<dbReference type="HOGENOM" id="CLU_068425_0_0_6"/>
<feature type="transmembrane region" description="Helical" evidence="8">
    <location>
        <begin position="20"/>
        <end position="38"/>
    </location>
</feature>
<feature type="transmembrane region" description="Helical" evidence="8">
    <location>
        <begin position="105"/>
        <end position="128"/>
    </location>
</feature>
<feature type="binding site" evidence="7">
    <location>
        <position position="191"/>
    </location>
    <ligand>
        <name>Zn(2+)</name>
        <dbReference type="ChEBI" id="CHEBI:29105"/>
        <note>catalytic</note>
    </ligand>
</feature>
<feature type="transmembrane region" description="Helical" evidence="8">
    <location>
        <begin position="162"/>
        <end position="182"/>
    </location>
</feature>
<dbReference type="GO" id="GO:0046872">
    <property type="term" value="F:metal ion binding"/>
    <property type="evidence" value="ECO:0007669"/>
    <property type="project" value="UniProtKB-KW"/>
</dbReference>
<organism evidence="9 10">
    <name type="scientific">Thioalkalivibrio sulfidiphilus (strain HL-EbGR7)</name>
    <dbReference type="NCBI Taxonomy" id="396588"/>
    <lineage>
        <taxon>Bacteria</taxon>
        <taxon>Pseudomonadati</taxon>
        <taxon>Pseudomonadota</taxon>
        <taxon>Gammaproteobacteria</taxon>
        <taxon>Chromatiales</taxon>
        <taxon>Ectothiorhodospiraceae</taxon>
        <taxon>Thioalkalivibrio</taxon>
    </lineage>
</organism>
<dbReference type="GO" id="GO:0016811">
    <property type="term" value="F:hydrolase activity, acting on carbon-nitrogen (but not peptide) bonds, in linear amides"/>
    <property type="evidence" value="ECO:0007669"/>
    <property type="project" value="InterPro"/>
</dbReference>
<sequence length="220" mass="24527">MRLPEYCERSAEGLWAEPLNAITNAAFLIAAWMAWRAWRRQPDASWKAQPDIGVLIILVAVIGIGSLLWHTVAVPWAYLLDAGPIVAFIHAFLISFLWRIAGLSWPGILGVVVLYQLVTLATMGILPAGALNESVGYLPVLLFLLAMAVWLHLRGHPLWRRLLLCSGLFALSLGFRIADLFLCNALPFGTHFLWHMVNGLLLYLLLEGLIQHGTKRCQRA</sequence>
<dbReference type="OrthoDB" id="277121at2"/>
<evidence type="ECO:0000256" key="1">
    <source>
        <dbReference type="ARBA" id="ARBA00004141"/>
    </source>
</evidence>
<feature type="transmembrane region" description="Helical" evidence="8">
    <location>
        <begin position="50"/>
        <end position="70"/>
    </location>
</feature>
<evidence type="ECO:0000313" key="9">
    <source>
        <dbReference type="EMBL" id="ACL71930.1"/>
    </source>
</evidence>
<dbReference type="AlphaFoldDB" id="B8GN69"/>
<keyword evidence="4 8" id="KW-1133">Transmembrane helix</keyword>
<evidence type="ECO:0000256" key="7">
    <source>
        <dbReference type="PIRSR" id="PIRSR608901-2"/>
    </source>
</evidence>
<keyword evidence="2 8" id="KW-0812">Transmembrane</keyword>
<dbReference type="Pfam" id="PF05875">
    <property type="entry name" value="Ceramidase"/>
    <property type="match status" value="1"/>
</dbReference>
<comment type="cofactor">
    <cofactor evidence="7">
        <name>Zn(2+)</name>
        <dbReference type="ChEBI" id="CHEBI:29105"/>
    </cofactor>
</comment>
<feature type="transmembrane region" description="Helical" evidence="8">
    <location>
        <begin position="134"/>
        <end position="153"/>
    </location>
</feature>
<gene>
    <name evidence="9" type="ordered locus">Tgr7_0839</name>
</gene>
<keyword evidence="6" id="KW-0106">Calcium</keyword>
<keyword evidence="5 8" id="KW-0472">Membrane</keyword>
<dbReference type="Proteomes" id="UP000002383">
    <property type="component" value="Chromosome"/>
</dbReference>
<keyword evidence="6" id="KW-0479">Metal-binding</keyword>
<evidence type="ECO:0000256" key="6">
    <source>
        <dbReference type="PIRSR" id="PIRSR608901-1"/>
    </source>
</evidence>
<feature type="binding site" evidence="7">
    <location>
        <position position="70"/>
    </location>
    <ligand>
        <name>Zn(2+)</name>
        <dbReference type="ChEBI" id="CHEBI:29105"/>
        <note>catalytic</note>
    </ligand>
</feature>
<evidence type="ECO:0000256" key="8">
    <source>
        <dbReference type="SAM" id="Phobius"/>
    </source>
</evidence>
<reference evidence="9 10" key="1">
    <citation type="journal article" date="2011" name="Stand. Genomic Sci.">
        <title>Complete genome sequence of 'Thioalkalivibrio sulfidophilus' HL-EbGr7.</title>
        <authorList>
            <person name="Muyzer G."/>
            <person name="Sorokin D.Y."/>
            <person name="Mavromatis K."/>
            <person name="Lapidus A."/>
            <person name="Clum A."/>
            <person name="Ivanova N."/>
            <person name="Pati A."/>
            <person name="d'Haeseleer P."/>
            <person name="Woyke T."/>
            <person name="Kyrpides N.C."/>
        </authorList>
    </citation>
    <scope>NUCLEOTIDE SEQUENCE [LARGE SCALE GENOMIC DNA]</scope>
    <source>
        <strain evidence="9 10">HL-EbGR7</strain>
    </source>
</reference>
<keyword evidence="10" id="KW-1185">Reference proteome</keyword>
<evidence type="ECO:0000256" key="3">
    <source>
        <dbReference type="ARBA" id="ARBA00022801"/>
    </source>
</evidence>
<keyword evidence="7" id="KW-0862">Zinc</keyword>
<dbReference type="RefSeq" id="WP_012637418.1">
    <property type="nucleotide sequence ID" value="NC_011901.1"/>
</dbReference>
<evidence type="ECO:0000313" key="10">
    <source>
        <dbReference type="Proteomes" id="UP000002383"/>
    </source>
</evidence>
<feature type="binding site" evidence="7">
    <location>
        <position position="195"/>
    </location>
    <ligand>
        <name>Zn(2+)</name>
        <dbReference type="ChEBI" id="CHEBI:29105"/>
        <note>catalytic</note>
    </ligand>
</feature>
<feature type="transmembrane region" description="Helical" evidence="8">
    <location>
        <begin position="188"/>
        <end position="206"/>
    </location>
</feature>
<dbReference type="eggNOG" id="ENOG5032TAD">
    <property type="taxonomic scope" value="Bacteria"/>
</dbReference>
<dbReference type="GO" id="GO:0016020">
    <property type="term" value="C:membrane"/>
    <property type="evidence" value="ECO:0007669"/>
    <property type="project" value="UniProtKB-SubCell"/>
</dbReference>
<dbReference type="GO" id="GO:0006672">
    <property type="term" value="P:ceramide metabolic process"/>
    <property type="evidence" value="ECO:0007669"/>
    <property type="project" value="InterPro"/>
</dbReference>
<comment type="subcellular location">
    <subcellularLocation>
        <location evidence="1">Membrane</location>
        <topology evidence="1">Multi-pass membrane protein</topology>
    </subcellularLocation>
</comment>
<proteinExistence type="predicted"/>
<feature type="binding site" evidence="6">
    <location>
        <position position="17"/>
    </location>
    <ligand>
        <name>Ca(2+)</name>
        <dbReference type="ChEBI" id="CHEBI:29108"/>
    </ligand>
</feature>
<keyword evidence="3" id="KW-0378">Hydrolase</keyword>
<protein>
    <recommendedName>
        <fullName evidence="11">Ceramidase</fullName>
    </recommendedName>
</protein>
<dbReference type="KEGG" id="tgr:Tgr7_0839"/>
<feature type="transmembrane region" description="Helical" evidence="8">
    <location>
        <begin position="76"/>
        <end position="98"/>
    </location>
</feature>
<accession>B8GN69</accession>
<evidence type="ECO:0000256" key="4">
    <source>
        <dbReference type="ARBA" id="ARBA00022989"/>
    </source>
</evidence>
<dbReference type="InterPro" id="IPR008901">
    <property type="entry name" value="ACER"/>
</dbReference>
<dbReference type="EMBL" id="CP001339">
    <property type="protein sequence ID" value="ACL71930.1"/>
    <property type="molecule type" value="Genomic_DNA"/>
</dbReference>
<evidence type="ECO:0000256" key="2">
    <source>
        <dbReference type="ARBA" id="ARBA00022692"/>
    </source>
</evidence>
<name>B8GN69_THISH</name>
<evidence type="ECO:0000256" key="5">
    <source>
        <dbReference type="ARBA" id="ARBA00023136"/>
    </source>
</evidence>